<dbReference type="Pfam" id="PF13692">
    <property type="entry name" value="Glyco_trans_1_4"/>
    <property type="match status" value="1"/>
</dbReference>
<dbReference type="InParanoid" id="A0A165LDX2"/>
<dbReference type="Proteomes" id="UP000077266">
    <property type="component" value="Unassembled WGS sequence"/>
</dbReference>
<dbReference type="SUPFAM" id="SSF53756">
    <property type="entry name" value="UDP-Glycosyltransferase/glycogen phosphorylase"/>
    <property type="match status" value="1"/>
</dbReference>
<protein>
    <submittedName>
        <fullName evidence="1">Uncharacterized protein</fullName>
    </submittedName>
</protein>
<organism evidence="1 2">
    <name type="scientific">Exidia glandulosa HHB12029</name>
    <dbReference type="NCBI Taxonomy" id="1314781"/>
    <lineage>
        <taxon>Eukaryota</taxon>
        <taxon>Fungi</taxon>
        <taxon>Dikarya</taxon>
        <taxon>Basidiomycota</taxon>
        <taxon>Agaricomycotina</taxon>
        <taxon>Agaricomycetes</taxon>
        <taxon>Auriculariales</taxon>
        <taxon>Exidiaceae</taxon>
        <taxon>Exidia</taxon>
    </lineage>
</organism>
<dbReference type="PANTHER" id="PTHR47779:SF1">
    <property type="entry name" value="SYNTHASE (CCG-9), PUTATIVE (AFU_ORTHOLOGUE AFUA_3G12100)-RELATED"/>
    <property type="match status" value="1"/>
</dbReference>
<dbReference type="STRING" id="1314781.A0A165LDX2"/>
<gene>
    <name evidence="1" type="ORF">EXIGLDRAFT_764100</name>
</gene>
<evidence type="ECO:0000313" key="1">
    <source>
        <dbReference type="EMBL" id="KZV97737.1"/>
    </source>
</evidence>
<dbReference type="OrthoDB" id="937291at2759"/>
<reference evidence="1 2" key="1">
    <citation type="journal article" date="2016" name="Mol. Biol. Evol.">
        <title>Comparative Genomics of Early-Diverging Mushroom-Forming Fungi Provides Insights into the Origins of Lignocellulose Decay Capabilities.</title>
        <authorList>
            <person name="Nagy L.G."/>
            <person name="Riley R."/>
            <person name="Tritt A."/>
            <person name="Adam C."/>
            <person name="Daum C."/>
            <person name="Floudas D."/>
            <person name="Sun H."/>
            <person name="Yadav J.S."/>
            <person name="Pangilinan J."/>
            <person name="Larsson K.H."/>
            <person name="Matsuura K."/>
            <person name="Barry K."/>
            <person name="Labutti K."/>
            <person name="Kuo R."/>
            <person name="Ohm R.A."/>
            <person name="Bhattacharya S.S."/>
            <person name="Shirouzu T."/>
            <person name="Yoshinaga Y."/>
            <person name="Martin F.M."/>
            <person name="Grigoriev I.V."/>
            <person name="Hibbett D.S."/>
        </authorList>
    </citation>
    <scope>NUCLEOTIDE SEQUENCE [LARGE SCALE GENOMIC DNA]</scope>
    <source>
        <strain evidence="1 2">HHB12029</strain>
    </source>
</reference>
<proteinExistence type="predicted"/>
<dbReference type="InterPro" id="IPR052078">
    <property type="entry name" value="Trehalose_Metab_GTase"/>
</dbReference>
<dbReference type="EMBL" id="KV425926">
    <property type="protein sequence ID" value="KZV97737.1"/>
    <property type="molecule type" value="Genomic_DNA"/>
</dbReference>
<dbReference type="AlphaFoldDB" id="A0A165LDX2"/>
<dbReference type="Gene3D" id="3.40.50.2000">
    <property type="entry name" value="Glycogen Phosphorylase B"/>
    <property type="match status" value="1"/>
</dbReference>
<keyword evidence="2" id="KW-1185">Reference proteome</keyword>
<name>A0A165LDX2_EXIGL</name>
<dbReference type="PANTHER" id="PTHR47779">
    <property type="entry name" value="SYNTHASE (CCG-9), PUTATIVE (AFU_ORTHOLOGUE AFUA_3G12100)-RELATED"/>
    <property type="match status" value="1"/>
</dbReference>
<evidence type="ECO:0000313" key="2">
    <source>
        <dbReference type="Proteomes" id="UP000077266"/>
    </source>
</evidence>
<accession>A0A165LDX2</accession>
<sequence length="235" mass="26095">MSNSKLHTRSSATRKPDAGLSTVFMGVAMRFTNNTRDYAVVIHDGMGIVGSERDVHHGDMPGTAVDRLLDALMRGADIACQVSTREGFEIKVTEAIHKRRWIIATKAGGIPLQIRDGLDGTLVPPGDPRAIADAMLDFYGSGKYERMREVDGNHVDRPLGGRWTGEGEGPREELFTIGNATMWHFLWNSVMGFTKEENGDEELVRRFDFGSGENDLWTLDGKMVWDLLKIKNASN</sequence>